<dbReference type="InterPro" id="IPR036291">
    <property type="entry name" value="NAD(P)-bd_dom_sf"/>
</dbReference>
<dbReference type="PANTHER" id="PTHR43333:SF1">
    <property type="entry name" value="D-ISOMER SPECIFIC 2-HYDROXYACID DEHYDROGENASE NAD-BINDING DOMAIN-CONTAINING PROTEIN"/>
    <property type="match status" value="1"/>
</dbReference>
<dbReference type="InterPro" id="IPR006140">
    <property type="entry name" value="D-isomer_DH_NAD-bd"/>
</dbReference>
<organism evidence="4 5">
    <name type="scientific">Candidatus Avoscillospira avistercoris</name>
    <dbReference type="NCBI Taxonomy" id="2840707"/>
    <lineage>
        <taxon>Bacteria</taxon>
        <taxon>Bacillati</taxon>
        <taxon>Bacillota</taxon>
        <taxon>Clostridia</taxon>
        <taxon>Eubacteriales</taxon>
        <taxon>Oscillospiraceae</taxon>
        <taxon>Oscillospiraceae incertae sedis</taxon>
        <taxon>Candidatus Avoscillospira</taxon>
    </lineage>
</organism>
<name>A0A9D1JTG9_9FIRM</name>
<dbReference type="CDD" id="cd05300">
    <property type="entry name" value="2-Hacid_dh_1"/>
    <property type="match status" value="1"/>
</dbReference>
<evidence type="ECO:0000256" key="2">
    <source>
        <dbReference type="ARBA" id="ARBA00023027"/>
    </source>
</evidence>
<dbReference type="GO" id="GO:0016616">
    <property type="term" value="F:oxidoreductase activity, acting on the CH-OH group of donors, NAD or NADP as acceptor"/>
    <property type="evidence" value="ECO:0007669"/>
    <property type="project" value="UniProtKB-ARBA"/>
</dbReference>
<feature type="domain" description="D-isomer specific 2-hydroxyacid dehydrogenase NAD-binding" evidence="3">
    <location>
        <begin position="104"/>
        <end position="279"/>
    </location>
</feature>
<evidence type="ECO:0000313" key="4">
    <source>
        <dbReference type="EMBL" id="HIS64703.1"/>
    </source>
</evidence>
<dbReference type="InterPro" id="IPR029753">
    <property type="entry name" value="D-isomer_DH_CS"/>
</dbReference>
<dbReference type="PROSITE" id="PS00671">
    <property type="entry name" value="D_2_HYDROXYACID_DH_3"/>
    <property type="match status" value="1"/>
</dbReference>
<dbReference type="EMBL" id="DVJJ01000078">
    <property type="protein sequence ID" value="HIS64703.1"/>
    <property type="molecule type" value="Genomic_DNA"/>
</dbReference>
<evidence type="ECO:0000313" key="5">
    <source>
        <dbReference type="Proteomes" id="UP000886741"/>
    </source>
</evidence>
<reference evidence="4" key="1">
    <citation type="submission" date="2020-10" db="EMBL/GenBank/DDBJ databases">
        <authorList>
            <person name="Gilroy R."/>
        </authorList>
    </citation>
    <scope>NUCLEOTIDE SEQUENCE</scope>
    <source>
        <strain evidence="4">ChiBcec16-1751</strain>
    </source>
</reference>
<keyword evidence="2" id="KW-0520">NAD</keyword>
<proteinExistence type="predicted"/>
<dbReference type="PANTHER" id="PTHR43333">
    <property type="entry name" value="2-HACID_DH_C DOMAIN-CONTAINING PROTEIN"/>
    <property type="match status" value="1"/>
</dbReference>
<dbReference type="SUPFAM" id="SSF51735">
    <property type="entry name" value="NAD(P)-binding Rossmann-fold domains"/>
    <property type="match status" value="1"/>
</dbReference>
<evidence type="ECO:0000256" key="1">
    <source>
        <dbReference type="ARBA" id="ARBA00023002"/>
    </source>
</evidence>
<dbReference type="Pfam" id="PF02826">
    <property type="entry name" value="2-Hacid_dh_C"/>
    <property type="match status" value="1"/>
</dbReference>
<reference evidence="4" key="2">
    <citation type="journal article" date="2021" name="PeerJ">
        <title>Extensive microbial diversity within the chicken gut microbiome revealed by metagenomics and culture.</title>
        <authorList>
            <person name="Gilroy R."/>
            <person name="Ravi A."/>
            <person name="Getino M."/>
            <person name="Pursley I."/>
            <person name="Horton D.L."/>
            <person name="Alikhan N.F."/>
            <person name="Baker D."/>
            <person name="Gharbi K."/>
            <person name="Hall N."/>
            <person name="Watson M."/>
            <person name="Adriaenssens E.M."/>
            <person name="Foster-Nyarko E."/>
            <person name="Jarju S."/>
            <person name="Secka A."/>
            <person name="Antonio M."/>
            <person name="Oren A."/>
            <person name="Chaudhuri R.R."/>
            <person name="La Ragione R."/>
            <person name="Hildebrand F."/>
            <person name="Pallen M.J."/>
        </authorList>
    </citation>
    <scope>NUCLEOTIDE SEQUENCE</scope>
    <source>
        <strain evidence="4">ChiBcec16-1751</strain>
    </source>
</reference>
<protein>
    <submittedName>
        <fullName evidence="4">D-2-hydroxyacid dehydrogenase</fullName>
    </submittedName>
</protein>
<dbReference type="Proteomes" id="UP000886741">
    <property type="component" value="Unassembled WGS sequence"/>
</dbReference>
<comment type="caution">
    <text evidence="4">The sequence shown here is derived from an EMBL/GenBank/DDBJ whole genome shotgun (WGS) entry which is preliminary data.</text>
</comment>
<gene>
    <name evidence="4" type="ORF">IAA83_04945</name>
</gene>
<evidence type="ECO:0000259" key="3">
    <source>
        <dbReference type="Pfam" id="PF02826"/>
    </source>
</evidence>
<sequence>MSVYVLPSFTPAQRERLRAAAGSVPVLFAEDCDEEQRRTAFRAATAIVGEPKPETLADAPNLRWIQMTWAGADLYTKAPWFPDNVLVSCATGAFGGVIAEYILGAVLLRLRHLDAYVRQQERGVWRPQLSGKGIEGATVLIVGAGDIGTELAKRLRPFLPRAVIGVRRTAREKPDCFDEMYTMEALPRLWGRADVVVCALPNTAETRGLLSREVLWSMKNTALLVNVGRGTLLDPDVLNAVLESGHLAGAVLDVTNPEPLPPEHPLWRREDVLITPHVAGASFGDVPETTEKIVETVCRNLKKFLHGEQPDNLVNFATGYRSLNTAQTQK</sequence>
<accession>A0A9D1JTG9</accession>
<dbReference type="Gene3D" id="3.40.50.720">
    <property type="entry name" value="NAD(P)-binding Rossmann-like Domain"/>
    <property type="match status" value="2"/>
</dbReference>
<dbReference type="GO" id="GO:0051287">
    <property type="term" value="F:NAD binding"/>
    <property type="evidence" value="ECO:0007669"/>
    <property type="project" value="InterPro"/>
</dbReference>
<dbReference type="SUPFAM" id="SSF52283">
    <property type="entry name" value="Formate/glycerate dehydrogenase catalytic domain-like"/>
    <property type="match status" value="1"/>
</dbReference>
<dbReference type="AlphaFoldDB" id="A0A9D1JTG9"/>
<keyword evidence="1" id="KW-0560">Oxidoreductase</keyword>